<dbReference type="EMBL" id="CP019640">
    <property type="protein sequence ID" value="AQQ53501.1"/>
    <property type="molecule type" value="Genomic_DNA"/>
</dbReference>
<reference evidence="1 2" key="1">
    <citation type="submission" date="2017-02" db="EMBL/GenBank/DDBJ databases">
        <title>The complete genomic sequence of a novel cold adapted crude oil-degrading bacterium Planococcus qaidamina Y42.</title>
        <authorList>
            <person name="Yang R."/>
        </authorList>
    </citation>
    <scope>NUCLEOTIDE SEQUENCE [LARGE SCALE GENOMIC DNA]</scope>
    <source>
        <strain evidence="1 2">Y42</strain>
    </source>
</reference>
<organism evidence="1 2">
    <name type="scientific">Planococcus lenghuensis</name>
    <dbReference type="NCBI Taxonomy" id="2213202"/>
    <lineage>
        <taxon>Bacteria</taxon>
        <taxon>Bacillati</taxon>
        <taxon>Bacillota</taxon>
        <taxon>Bacilli</taxon>
        <taxon>Bacillales</taxon>
        <taxon>Caryophanaceae</taxon>
        <taxon>Planococcus</taxon>
    </lineage>
</organism>
<evidence type="ECO:0000313" key="1">
    <source>
        <dbReference type="EMBL" id="AQQ53501.1"/>
    </source>
</evidence>
<dbReference type="Pfam" id="PF06279">
    <property type="entry name" value="DUF1033"/>
    <property type="match status" value="1"/>
</dbReference>
<dbReference type="InterPro" id="IPR010434">
    <property type="entry name" value="DUF1033"/>
</dbReference>
<keyword evidence="2" id="KW-1185">Reference proteome</keyword>
<accession>A0A1Q2KZ84</accession>
<gene>
    <name evidence="1" type="ORF">B0X71_10735</name>
</gene>
<dbReference type="Proteomes" id="UP000188184">
    <property type="component" value="Chromosome"/>
</dbReference>
<sequence>MYEVIYMKAMYEPWWQFEGWEKEIVSRQEFQTREEAERFLQEQKSAFSRQYPHHLAKGTAFIAFWTEEEQVFCEACDDDLQTYHGLIWLCNGQPVHFS</sequence>
<proteinExistence type="predicted"/>
<dbReference type="KEGG" id="pmar:B0X71_10735"/>
<protein>
    <recommendedName>
        <fullName evidence="3">DUF1033 family protein</fullName>
    </recommendedName>
</protein>
<dbReference type="AlphaFoldDB" id="A0A1Q2KZ84"/>
<evidence type="ECO:0008006" key="3">
    <source>
        <dbReference type="Google" id="ProtNLM"/>
    </source>
</evidence>
<evidence type="ECO:0000313" key="2">
    <source>
        <dbReference type="Proteomes" id="UP000188184"/>
    </source>
</evidence>
<dbReference type="RefSeq" id="WP_077589398.1">
    <property type="nucleotide sequence ID" value="NZ_CP019640.1"/>
</dbReference>
<name>A0A1Q2KZ84_9BACL</name>
<dbReference type="OrthoDB" id="2389779at2"/>